<dbReference type="Proteomes" id="UP001154282">
    <property type="component" value="Unassembled WGS sequence"/>
</dbReference>
<keyword evidence="2" id="KW-1185">Reference proteome</keyword>
<proteinExistence type="predicted"/>
<evidence type="ECO:0000313" key="1">
    <source>
        <dbReference type="EMBL" id="CAI0410624.1"/>
    </source>
</evidence>
<dbReference type="AlphaFoldDB" id="A0AAV0JPI5"/>
<reference evidence="1" key="1">
    <citation type="submission" date="2022-08" db="EMBL/GenBank/DDBJ databases">
        <authorList>
            <person name="Gutierrez-Valencia J."/>
        </authorList>
    </citation>
    <scope>NUCLEOTIDE SEQUENCE</scope>
</reference>
<dbReference type="EMBL" id="CAMGYJ010000005">
    <property type="protein sequence ID" value="CAI0410624.1"/>
    <property type="molecule type" value="Genomic_DNA"/>
</dbReference>
<protein>
    <submittedName>
        <fullName evidence="1">Uncharacterized protein</fullName>
    </submittedName>
</protein>
<sequence>MSTRRGAMEEQRNMWFATTQACQCSGICFILPRMAGKLFIKLSNLLFMR</sequence>
<name>A0AAV0JPI5_9ROSI</name>
<comment type="caution">
    <text evidence="1">The sequence shown here is derived from an EMBL/GenBank/DDBJ whole genome shotgun (WGS) entry which is preliminary data.</text>
</comment>
<accession>A0AAV0JPI5</accession>
<organism evidence="1 2">
    <name type="scientific">Linum tenue</name>
    <dbReference type="NCBI Taxonomy" id="586396"/>
    <lineage>
        <taxon>Eukaryota</taxon>
        <taxon>Viridiplantae</taxon>
        <taxon>Streptophyta</taxon>
        <taxon>Embryophyta</taxon>
        <taxon>Tracheophyta</taxon>
        <taxon>Spermatophyta</taxon>
        <taxon>Magnoliopsida</taxon>
        <taxon>eudicotyledons</taxon>
        <taxon>Gunneridae</taxon>
        <taxon>Pentapetalae</taxon>
        <taxon>rosids</taxon>
        <taxon>fabids</taxon>
        <taxon>Malpighiales</taxon>
        <taxon>Linaceae</taxon>
        <taxon>Linum</taxon>
    </lineage>
</organism>
<gene>
    <name evidence="1" type="ORF">LITE_LOCUS14848</name>
</gene>
<evidence type="ECO:0000313" key="2">
    <source>
        <dbReference type="Proteomes" id="UP001154282"/>
    </source>
</evidence>